<evidence type="ECO:0000313" key="2">
    <source>
        <dbReference type="EMBL" id="OTA81264.1"/>
    </source>
</evidence>
<dbReference type="RefSeq" id="WP_086129293.1">
    <property type="nucleotide sequence ID" value="NZ_MIMF01000002.1"/>
</dbReference>
<dbReference type="EMBL" id="MIMU01000144">
    <property type="protein sequence ID" value="OTA81264.1"/>
    <property type="molecule type" value="Genomic_DNA"/>
</dbReference>
<dbReference type="Proteomes" id="UP000194219">
    <property type="component" value="Unassembled WGS sequence"/>
</dbReference>
<dbReference type="EMBL" id="MIMV01000252">
    <property type="protein sequence ID" value="OTA81249.1"/>
    <property type="molecule type" value="Genomic_DNA"/>
</dbReference>
<comment type="caution">
    <text evidence="2">The sequence shown here is derived from an EMBL/GenBank/DDBJ whole genome shotgun (WGS) entry which is preliminary data.</text>
</comment>
<dbReference type="Proteomes" id="UP000194286">
    <property type="component" value="Unassembled WGS sequence"/>
</dbReference>
<evidence type="ECO:0000313" key="4">
    <source>
        <dbReference type="Proteomes" id="UP000194286"/>
    </source>
</evidence>
<dbReference type="AlphaFoldDB" id="A0A1Y2UF34"/>
<reference evidence="2 4" key="1">
    <citation type="submission" date="2016-09" db="EMBL/GenBank/DDBJ databases">
        <title>Lactobacillus reuteri KLR3005, genome sequencing and assembly.</title>
        <authorList>
            <person name="Lee J.-Y."/>
            <person name="Kim E.B."/>
            <person name="Choi Y.-J."/>
        </authorList>
    </citation>
    <scope>NUCLEOTIDE SEQUENCE [LARGE SCALE GENOMIC DNA]</scope>
    <source>
        <strain evidence="2 4">KLR3005</strain>
    </source>
</reference>
<evidence type="ECO:0000313" key="1">
    <source>
        <dbReference type="EMBL" id="OTA81249.1"/>
    </source>
</evidence>
<sequence length="147" mass="16673">MDFISSALDTKDRNGVYPFSNVFVDEELTFGNNFPHDWHIVKQANVKERVAGHNTGKQITRVMAYPENTYQQLAKLNLLATLESIPATPIFVHDNLSAQDVTEHVLSLKKGKYKIGFQHTSQARGIDVTWAFNKFQLDVDSDGYDIK</sequence>
<evidence type="ECO:0000313" key="3">
    <source>
        <dbReference type="Proteomes" id="UP000194219"/>
    </source>
</evidence>
<name>A0A1Y2UF34_LIMRT</name>
<protein>
    <submittedName>
        <fullName evidence="2">Uncharacterized protein</fullName>
    </submittedName>
</protein>
<reference evidence="1 3" key="2">
    <citation type="submission" date="2016-09" db="EMBL/GenBank/DDBJ databases">
        <title>Lactobacillus reuteri KLR3006, genome sequencing and assembly.</title>
        <authorList>
            <person name="Lee J.-Y."/>
            <person name="Kim E.B."/>
            <person name="Choi Y.-J."/>
        </authorList>
    </citation>
    <scope>NUCLEOTIDE SEQUENCE [LARGE SCALE GENOMIC DNA]</scope>
    <source>
        <strain evidence="1 3">KLR3006</strain>
    </source>
</reference>
<gene>
    <name evidence="2" type="ORF">BHL82_10065</name>
    <name evidence="1" type="ORF">BHL83_09770</name>
</gene>
<accession>A0A1Y2UF34</accession>
<proteinExistence type="predicted"/>
<organism evidence="2 4">
    <name type="scientific">Limosilactobacillus reuteri</name>
    <name type="common">Lactobacillus reuteri</name>
    <dbReference type="NCBI Taxonomy" id="1598"/>
    <lineage>
        <taxon>Bacteria</taxon>
        <taxon>Bacillati</taxon>
        <taxon>Bacillota</taxon>
        <taxon>Bacilli</taxon>
        <taxon>Lactobacillales</taxon>
        <taxon>Lactobacillaceae</taxon>
        <taxon>Limosilactobacillus</taxon>
    </lineage>
</organism>